<keyword evidence="1" id="KW-0805">Transcription regulation</keyword>
<evidence type="ECO:0000256" key="2">
    <source>
        <dbReference type="ARBA" id="ARBA00023163"/>
    </source>
</evidence>
<evidence type="ECO:0000313" key="4">
    <source>
        <dbReference type="EMBL" id="MDZ7542646.1"/>
    </source>
</evidence>
<comment type="caution">
    <text evidence="4">The sequence shown here is derived from an EMBL/GenBank/DDBJ whole genome shotgun (WGS) entry which is preliminary data.</text>
</comment>
<dbReference type="PROSITE" id="PS51000">
    <property type="entry name" value="HTH_DEOR_2"/>
    <property type="match status" value="1"/>
</dbReference>
<name>A0AAW9KIQ1_CLOPF</name>
<dbReference type="AlphaFoldDB" id="A0AAW9KIQ1"/>
<evidence type="ECO:0000256" key="1">
    <source>
        <dbReference type="ARBA" id="ARBA00023015"/>
    </source>
</evidence>
<keyword evidence="2" id="KW-0804">Transcription</keyword>
<dbReference type="EMBL" id="WNUR01000341">
    <property type="protein sequence ID" value="MDZ7542646.1"/>
    <property type="molecule type" value="Genomic_DNA"/>
</dbReference>
<reference evidence="4" key="1">
    <citation type="submission" date="2019-11" db="EMBL/GenBank/DDBJ databases">
        <title>Characterization of Clostridium perfringens isolates from swine manure treated agricultural soils.</title>
        <authorList>
            <person name="Wushke S.T."/>
        </authorList>
    </citation>
    <scope>NUCLEOTIDE SEQUENCE</scope>
    <source>
        <strain evidence="4">X62</strain>
    </source>
</reference>
<dbReference type="Gene3D" id="1.10.10.10">
    <property type="entry name" value="Winged helix-like DNA-binding domain superfamily/Winged helix DNA-binding domain"/>
    <property type="match status" value="1"/>
</dbReference>
<feature type="non-terminal residue" evidence="4">
    <location>
        <position position="60"/>
    </location>
</feature>
<evidence type="ECO:0000259" key="3">
    <source>
        <dbReference type="PROSITE" id="PS51000"/>
    </source>
</evidence>
<dbReference type="InterPro" id="IPR036388">
    <property type="entry name" value="WH-like_DNA-bd_sf"/>
</dbReference>
<dbReference type="SUPFAM" id="SSF46785">
    <property type="entry name" value="Winged helix' DNA-binding domain"/>
    <property type="match status" value="1"/>
</dbReference>
<dbReference type="Pfam" id="PF08279">
    <property type="entry name" value="HTH_11"/>
    <property type="match status" value="1"/>
</dbReference>
<proteinExistence type="predicted"/>
<dbReference type="Proteomes" id="UP001288944">
    <property type="component" value="Unassembled WGS sequence"/>
</dbReference>
<accession>A0AAW9KIQ1</accession>
<dbReference type="GO" id="GO:0003700">
    <property type="term" value="F:DNA-binding transcription factor activity"/>
    <property type="evidence" value="ECO:0007669"/>
    <property type="project" value="InterPro"/>
</dbReference>
<organism evidence="4 5">
    <name type="scientific">Clostridium perfringens</name>
    <dbReference type="NCBI Taxonomy" id="1502"/>
    <lineage>
        <taxon>Bacteria</taxon>
        <taxon>Bacillati</taxon>
        <taxon>Bacillota</taxon>
        <taxon>Clostridia</taxon>
        <taxon>Eubacteriales</taxon>
        <taxon>Clostridiaceae</taxon>
        <taxon>Clostridium</taxon>
    </lineage>
</organism>
<dbReference type="InterPro" id="IPR013196">
    <property type="entry name" value="HTH_11"/>
</dbReference>
<sequence length="60" mass="6877">MQKIERIMAIILALKKNKKMIAKELADTFEVDIRTIYRDIQALSEMNIPIISYTGSEGGY</sequence>
<gene>
    <name evidence="4" type="ORF">GNF83_15890</name>
</gene>
<dbReference type="InterPro" id="IPR036390">
    <property type="entry name" value="WH_DNA-bd_sf"/>
</dbReference>
<feature type="domain" description="HTH deoR-type" evidence="3">
    <location>
        <begin position="3"/>
        <end position="60"/>
    </location>
</feature>
<dbReference type="InterPro" id="IPR001034">
    <property type="entry name" value="DeoR_HTH"/>
</dbReference>
<evidence type="ECO:0000313" key="5">
    <source>
        <dbReference type="Proteomes" id="UP001288944"/>
    </source>
</evidence>
<protein>
    <submittedName>
        <fullName evidence="4">HTH domain-containing protein</fullName>
    </submittedName>
</protein>